<name>A0ABN0XIU4_9ACTN</name>
<sequence length="333" mass="33264">MRIQLRTVLLALLAVGVQAVMVTAFTWPAARVAPRHVPIVVAGPGPAAAAVARRLDAERHGAFEVRRRPDEAAARRALADREAYGAIVAGPAGPRVLVASAASPAVAQLLTQLSQRMSGRPVQAPQDVVPADADDPRGAAFGALVLPLVMSSLVGGVLLTLLIGAAWERPAGLLLFAAGGGAVTAVIVGGWLSIVPGAYLAIAGVLGLTVLAVSGTVVGLGAAIGGRGLGVGGAVMMLLANPLSGVTSAPELLPRPWGSIGQGMPAGAGGTLLRSVAFFDGARAGGPLIVLIAWAGIGLLLLGLGASRARRAGLHDVARSDVSAPGTPVPERR</sequence>
<feature type="transmembrane region" description="Helical" evidence="1">
    <location>
        <begin position="284"/>
        <end position="304"/>
    </location>
</feature>
<comment type="caution">
    <text evidence="2">The sequence shown here is derived from an EMBL/GenBank/DDBJ whole genome shotgun (WGS) entry which is preliminary data.</text>
</comment>
<feature type="transmembrane region" description="Helical" evidence="1">
    <location>
        <begin position="171"/>
        <end position="192"/>
    </location>
</feature>
<feature type="transmembrane region" description="Helical" evidence="1">
    <location>
        <begin position="229"/>
        <end position="249"/>
    </location>
</feature>
<keyword evidence="1" id="KW-0812">Transmembrane</keyword>
<dbReference type="EMBL" id="BAAABM010000064">
    <property type="protein sequence ID" value="GAA0365218.1"/>
    <property type="molecule type" value="Genomic_DNA"/>
</dbReference>
<feature type="transmembrane region" description="Helical" evidence="1">
    <location>
        <begin position="139"/>
        <end position="164"/>
    </location>
</feature>
<keyword evidence="3" id="KW-1185">Reference proteome</keyword>
<proteinExistence type="predicted"/>
<evidence type="ECO:0000256" key="1">
    <source>
        <dbReference type="SAM" id="Phobius"/>
    </source>
</evidence>
<gene>
    <name evidence="2" type="ORF">GCM10010151_64020</name>
</gene>
<organism evidence="2 3">
    <name type="scientific">Actinoallomurus spadix</name>
    <dbReference type="NCBI Taxonomy" id="79912"/>
    <lineage>
        <taxon>Bacteria</taxon>
        <taxon>Bacillati</taxon>
        <taxon>Actinomycetota</taxon>
        <taxon>Actinomycetes</taxon>
        <taxon>Streptosporangiales</taxon>
        <taxon>Thermomonosporaceae</taxon>
        <taxon>Actinoallomurus</taxon>
    </lineage>
</organism>
<evidence type="ECO:0000313" key="3">
    <source>
        <dbReference type="Proteomes" id="UP001501822"/>
    </source>
</evidence>
<dbReference type="RefSeq" id="WP_252803379.1">
    <property type="nucleotide sequence ID" value="NZ_BAAABM010000064.1"/>
</dbReference>
<dbReference type="Proteomes" id="UP001501822">
    <property type="component" value="Unassembled WGS sequence"/>
</dbReference>
<feature type="transmembrane region" description="Helical" evidence="1">
    <location>
        <begin position="198"/>
        <end position="222"/>
    </location>
</feature>
<keyword evidence="1" id="KW-1133">Transmembrane helix</keyword>
<evidence type="ECO:0000313" key="2">
    <source>
        <dbReference type="EMBL" id="GAA0365218.1"/>
    </source>
</evidence>
<keyword evidence="1" id="KW-0472">Membrane</keyword>
<reference evidence="2 3" key="1">
    <citation type="journal article" date="2019" name="Int. J. Syst. Evol. Microbiol.">
        <title>The Global Catalogue of Microorganisms (GCM) 10K type strain sequencing project: providing services to taxonomists for standard genome sequencing and annotation.</title>
        <authorList>
            <consortium name="The Broad Institute Genomics Platform"/>
            <consortium name="The Broad Institute Genome Sequencing Center for Infectious Disease"/>
            <person name="Wu L."/>
            <person name="Ma J."/>
        </authorList>
    </citation>
    <scope>NUCLEOTIDE SEQUENCE [LARGE SCALE GENOMIC DNA]</scope>
    <source>
        <strain evidence="2 3">JCM 3146</strain>
    </source>
</reference>
<accession>A0ABN0XIU4</accession>
<protein>
    <submittedName>
        <fullName evidence="2">Membrane protein</fullName>
    </submittedName>
</protein>